<proteinExistence type="predicted"/>
<dbReference type="AlphaFoldDB" id="A0AAV6H8S0"/>
<feature type="compositionally biased region" description="Pro residues" evidence="1">
    <location>
        <begin position="128"/>
        <end position="145"/>
    </location>
</feature>
<sequence>MADREKLTFVLFLKRQFDCQYSSLLCLYKPIRDGKTMYKIRHCYPSPSVWTHPHQCHVRSHLFQNHLSQTRLFQTHLFQTRLFRSHLFQNHLFQTRLFRTHLSQTRHLPQSLGPCHLLHQLLRRRPGLPRPSASPLPPCPSPASPAAPGLASPGPPRRLQPALS</sequence>
<comment type="caution">
    <text evidence="2">The sequence shown here is derived from an EMBL/GenBank/DDBJ whole genome shotgun (WGS) entry which is preliminary data.</text>
</comment>
<dbReference type="Proteomes" id="UP000823561">
    <property type="component" value="Chromosome 4"/>
</dbReference>
<dbReference type="EMBL" id="JADWDJ010000004">
    <property type="protein sequence ID" value="KAG5281977.1"/>
    <property type="molecule type" value="Genomic_DNA"/>
</dbReference>
<evidence type="ECO:0000313" key="2">
    <source>
        <dbReference type="EMBL" id="KAG5281977.1"/>
    </source>
</evidence>
<organism evidence="2 3">
    <name type="scientific">Alosa alosa</name>
    <name type="common">allis shad</name>
    <dbReference type="NCBI Taxonomy" id="278164"/>
    <lineage>
        <taxon>Eukaryota</taxon>
        <taxon>Metazoa</taxon>
        <taxon>Chordata</taxon>
        <taxon>Craniata</taxon>
        <taxon>Vertebrata</taxon>
        <taxon>Euteleostomi</taxon>
        <taxon>Actinopterygii</taxon>
        <taxon>Neopterygii</taxon>
        <taxon>Teleostei</taxon>
        <taxon>Clupei</taxon>
        <taxon>Clupeiformes</taxon>
        <taxon>Clupeoidei</taxon>
        <taxon>Clupeidae</taxon>
        <taxon>Alosa</taxon>
    </lineage>
</organism>
<keyword evidence="3" id="KW-1185">Reference proteome</keyword>
<gene>
    <name evidence="2" type="ORF">AALO_G00050860</name>
</gene>
<evidence type="ECO:0000256" key="1">
    <source>
        <dbReference type="SAM" id="MobiDB-lite"/>
    </source>
</evidence>
<accession>A0AAV6H8S0</accession>
<feature type="non-terminal residue" evidence="2">
    <location>
        <position position="164"/>
    </location>
</feature>
<reference evidence="2" key="1">
    <citation type="submission" date="2020-10" db="EMBL/GenBank/DDBJ databases">
        <title>Chromosome-scale genome assembly of the Allis shad, Alosa alosa.</title>
        <authorList>
            <person name="Margot Z."/>
            <person name="Christophe K."/>
            <person name="Cabau C."/>
            <person name="Louis A."/>
            <person name="Berthelot C."/>
            <person name="Parey E."/>
            <person name="Roest Crollius H."/>
            <person name="Montfort J."/>
            <person name="Robinson-Rechavi M."/>
            <person name="Bucao C."/>
            <person name="Bouchez O."/>
            <person name="Gislard M."/>
            <person name="Lluch J."/>
            <person name="Milhes M."/>
            <person name="Lampietro C."/>
            <person name="Lopez Roques C."/>
            <person name="Donnadieu C."/>
            <person name="Braasch I."/>
            <person name="Desvignes T."/>
            <person name="Postlethwait J."/>
            <person name="Bobe J."/>
            <person name="Guiguen Y."/>
        </authorList>
    </citation>
    <scope>NUCLEOTIDE SEQUENCE</scope>
    <source>
        <strain evidence="2">M-15738</strain>
        <tissue evidence="2">Blood</tissue>
    </source>
</reference>
<evidence type="ECO:0000313" key="3">
    <source>
        <dbReference type="Proteomes" id="UP000823561"/>
    </source>
</evidence>
<feature type="region of interest" description="Disordered" evidence="1">
    <location>
        <begin position="126"/>
        <end position="164"/>
    </location>
</feature>
<name>A0AAV6H8S0_9TELE</name>
<protein>
    <submittedName>
        <fullName evidence="2">Uncharacterized protein</fullName>
    </submittedName>
</protein>